<name>A0A0F8W6B4_9ZZZZ</name>
<reference evidence="1" key="1">
    <citation type="journal article" date="2015" name="Nature">
        <title>Complex archaea that bridge the gap between prokaryotes and eukaryotes.</title>
        <authorList>
            <person name="Spang A."/>
            <person name="Saw J.H."/>
            <person name="Jorgensen S.L."/>
            <person name="Zaremba-Niedzwiedzka K."/>
            <person name="Martijn J."/>
            <person name="Lind A.E."/>
            <person name="van Eijk R."/>
            <person name="Schleper C."/>
            <person name="Guy L."/>
            <person name="Ettema T.J."/>
        </authorList>
    </citation>
    <scope>NUCLEOTIDE SEQUENCE</scope>
</reference>
<protein>
    <submittedName>
        <fullName evidence="1">Uncharacterized protein</fullName>
    </submittedName>
</protein>
<dbReference type="EMBL" id="LAZR01067117">
    <property type="protein sequence ID" value="KKK52242.1"/>
    <property type="molecule type" value="Genomic_DNA"/>
</dbReference>
<dbReference type="AlphaFoldDB" id="A0A0F8W6B4"/>
<organism evidence="1">
    <name type="scientific">marine sediment metagenome</name>
    <dbReference type="NCBI Taxonomy" id="412755"/>
    <lineage>
        <taxon>unclassified sequences</taxon>
        <taxon>metagenomes</taxon>
        <taxon>ecological metagenomes</taxon>
    </lineage>
</organism>
<proteinExistence type="predicted"/>
<sequence>MIVAITMKSGNRYHVSGDTLEEVKRRVESGEEMRCWWFSSEGRKNIETFLFPDDGDAVSHYISESDASPLEEM</sequence>
<gene>
    <name evidence="1" type="ORF">LCGC14_3106870</name>
</gene>
<evidence type="ECO:0000313" key="1">
    <source>
        <dbReference type="EMBL" id="KKK52242.1"/>
    </source>
</evidence>
<comment type="caution">
    <text evidence="1">The sequence shown here is derived from an EMBL/GenBank/DDBJ whole genome shotgun (WGS) entry which is preliminary data.</text>
</comment>
<accession>A0A0F8W6B4</accession>